<dbReference type="eggNOG" id="COG2202">
    <property type="taxonomic scope" value="Bacteria"/>
</dbReference>
<dbReference type="PROSITE" id="PS50113">
    <property type="entry name" value="PAC"/>
    <property type="match status" value="3"/>
</dbReference>
<dbReference type="eggNOG" id="COG4251">
    <property type="taxonomic scope" value="Bacteria"/>
</dbReference>
<evidence type="ECO:0000256" key="6">
    <source>
        <dbReference type="SAM" id="Coils"/>
    </source>
</evidence>
<evidence type="ECO:0000259" key="8">
    <source>
        <dbReference type="PROSITE" id="PS50112"/>
    </source>
</evidence>
<dbReference type="Gene3D" id="3.30.565.10">
    <property type="entry name" value="Histidine kinase-like ATPase, C-terminal domain"/>
    <property type="match status" value="1"/>
</dbReference>
<dbReference type="Pfam" id="PF00512">
    <property type="entry name" value="HisKA"/>
    <property type="match status" value="1"/>
</dbReference>
<dbReference type="KEGG" id="dti:Desti_0143"/>
<dbReference type="HOGENOM" id="CLU_000445_114_71_7"/>
<dbReference type="SMART" id="SM00086">
    <property type="entry name" value="PAC"/>
    <property type="match status" value="4"/>
</dbReference>
<dbReference type="SUPFAM" id="SSF55785">
    <property type="entry name" value="PYP-like sensor domain (PAS domain)"/>
    <property type="match status" value="5"/>
</dbReference>
<proteinExistence type="predicted"/>
<dbReference type="CDD" id="cd00082">
    <property type="entry name" value="HisKA"/>
    <property type="match status" value="1"/>
</dbReference>
<feature type="coiled-coil region" evidence="6">
    <location>
        <begin position="134"/>
        <end position="168"/>
    </location>
</feature>
<keyword evidence="4" id="KW-0808">Transferase</keyword>
<feature type="domain" description="PAS" evidence="8">
    <location>
        <begin position="307"/>
        <end position="378"/>
    </location>
</feature>
<dbReference type="InterPro" id="IPR001610">
    <property type="entry name" value="PAC"/>
</dbReference>
<dbReference type="InterPro" id="IPR036097">
    <property type="entry name" value="HisK_dim/P_sf"/>
</dbReference>
<feature type="domain" description="PAC" evidence="9">
    <location>
        <begin position="515"/>
        <end position="567"/>
    </location>
</feature>
<dbReference type="PRINTS" id="PR00344">
    <property type="entry name" value="BCTRLSENSOR"/>
</dbReference>
<dbReference type="AlphaFoldDB" id="I4BZZ8"/>
<evidence type="ECO:0000256" key="5">
    <source>
        <dbReference type="ARBA" id="ARBA00022777"/>
    </source>
</evidence>
<dbReference type="EMBL" id="CP003360">
    <property type="protein sequence ID" value="AFM22889.1"/>
    <property type="molecule type" value="Genomic_DNA"/>
</dbReference>
<organism evidence="10 11">
    <name type="scientific">Desulfomonile tiedjei (strain ATCC 49306 / DSM 6799 / DCB-1)</name>
    <dbReference type="NCBI Taxonomy" id="706587"/>
    <lineage>
        <taxon>Bacteria</taxon>
        <taxon>Pseudomonadati</taxon>
        <taxon>Thermodesulfobacteriota</taxon>
        <taxon>Desulfomonilia</taxon>
        <taxon>Desulfomonilales</taxon>
        <taxon>Desulfomonilaceae</taxon>
        <taxon>Desulfomonile</taxon>
    </lineage>
</organism>
<dbReference type="Proteomes" id="UP000006055">
    <property type="component" value="Chromosome"/>
</dbReference>
<reference evidence="11" key="1">
    <citation type="submission" date="2012-06" db="EMBL/GenBank/DDBJ databases">
        <title>Complete sequence of chromosome of Desulfomonile tiedjei DSM 6799.</title>
        <authorList>
            <person name="Lucas S."/>
            <person name="Copeland A."/>
            <person name="Lapidus A."/>
            <person name="Glavina del Rio T."/>
            <person name="Dalin E."/>
            <person name="Tice H."/>
            <person name="Bruce D."/>
            <person name="Goodwin L."/>
            <person name="Pitluck S."/>
            <person name="Peters L."/>
            <person name="Ovchinnikova G."/>
            <person name="Zeytun A."/>
            <person name="Lu M."/>
            <person name="Kyrpides N."/>
            <person name="Mavromatis K."/>
            <person name="Ivanova N."/>
            <person name="Brettin T."/>
            <person name="Detter J.C."/>
            <person name="Han C."/>
            <person name="Larimer F."/>
            <person name="Land M."/>
            <person name="Hauser L."/>
            <person name="Markowitz V."/>
            <person name="Cheng J.-F."/>
            <person name="Hugenholtz P."/>
            <person name="Woyke T."/>
            <person name="Wu D."/>
            <person name="Spring S."/>
            <person name="Schroeder M."/>
            <person name="Brambilla E."/>
            <person name="Klenk H.-P."/>
            <person name="Eisen J.A."/>
        </authorList>
    </citation>
    <scope>NUCLEOTIDE SEQUENCE [LARGE SCALE GENOMIC DNA]</scope>
    <source>
        <strain evidence="11">ATCC 49306 / DSM 6799 / DCB-1</strain>
    </source>
</reference>
<dbReference type="EC" id="2.7.13.3" evidence="2"/>
<dbReference type="InterPro" id="IPR036890">
    <property type="entry name" value="HATPase_C_sf"/>
</dbReference>
<name>I4BZZ8_DESTA</name>
<evidence type="ECO:0000256" key="1">
    <source>
        <dbReference type="ARBA" id="ARBA00000085"/>
    </source>
</evidence>
<dbReference type="Gene3D" id="2.10.70.100">
    <property type="match status" value="1"/>
</dbReference>
<keyword evidence="6" id="KW-0175">Coiled coil</keyword>
<dbReference type="InterPro" id="IPR000014">
    <property type="entry name" value="PAS"/>
</dbReference>
<feature type="domain" description="PAC" evidence="9">
    <location>
        <begin position="96"/>
        <end position="146"/>
    </location>
</feature>
<dbReference type="PANTHER" id="PTHR43304">
    <property type="entry name" value="PHYTOCHROME-LIKE PROTEIN CPH1"/>
    <property type="match status" value="1"/>
</dbReference>
<sequence>MNEYEIQRELNALHRKIAELEESEKIYRMMFEAADQAVMVTQEGTIRWTNSKATHMSGYSEQELLSMPFRFIIHPDDRDRVEHCHMQRMKGELDKKSCQFRILTKAGIVKWVQNNTSTISWKERPAGLNLLADITEQKQLEENLQKAHDELEKRIEERTTALREVNEKLCLEIAERTRIEESLRLEREQLLAIFDSIDEVISVIDLQTYEILYANRFVRDRRGKEVVGGVCYKELHGLNEPCDHCTTHIVRMLEGKPYRWDYHNPTTKRNYLATDRIIKWTDGRAAKFHMGIDVTERKNAEKALRESERRFRELAELLPEPVVQCDVGGTVTFASHRALEVFGCTREDLSRGINVLDVITPGDRAKARENIARILNQENLGGTEYTCIRKDLTEFPAFIHSCATISNNITAGLTSVVIDLTERKRAEQALRTSEAQLSNAVLMAHLGHWEYDVMKDLFTFNDHFYKIFRTTAEQVGGYTMSSGDYAQQFVLADDRFMVADAIQEAIQTYDPSFSRQYEHRMLYANGEIGYIAVRVFIVKDNAGRTIKTYGVVQDITERKRVEEALRQSEQRFSLAIEGTRVGIVDWNVPTGKMFWSPGIFAQLGYELDEFEPTFSLVIEKFIHPDDISDILRKILAHHNDRNTAEAECRVITKDGSIKWLRLHGHSSWDDQGRPMRTVGTVEDITERKKAQDEIRELNRELERRVQERTAELMQEIEERKRVERALLASESDLIRSNKDLEQFAYIASHDLQEPMRSVANALQMLEKEYEGRPTDHSDLLIYFAVEQAKKMQALIRDLLEYSRIGTRRDSFKKVDLQEVQNQSVRNLEKLIEEKGTKVTWDELPTILGDSTQLLQVFQNLIGNAVKFGSEDSPHIHVSAEKRDHEWVFSIRDNGIGIEREYFDRIFEIFQQLNRTDSFTGTGVGLAVVKKIVERHGGRIWLESEPGVGSTFYFTIPDGIRPSL</sequence>
<dbReference type="PANTHER" id="PTHR43304:SF1">
    <property type="entry name" value="PAC DOMAIN-CONTAINING PROTEIN"/>
    <property type="match status" value="1"/>
</dbReference>
<dbReference type="CDD" id="cd00130">
    <property type="entry name" value="PAS"/>
    <property type="match status" value="3"/>
</dbReference>
<gene>
    <name evidence="10" type="ordered locus">Desti_0143</name>
</gene>
<dbReference type="PROSITE" id="PS50112">
    <property type="entry name" value="PAS"/>
    <property type="match status" value="2"/>
</dbReference>
<dbReference type="GO" id="GO:0000155">
    <property type="term" value="F:phosphorelay sensor kinase activity"/>
    <property type="evidence" value="ECO:0007669"/>
    <property type="project" value="InterPro"/>
</dbReference>
<dbReference type="InterPro" id="IPR052162">
    <property type="entry name" value="Sensor_kinase/Photoreceptor"/>
</dbReference>
<dbReference type="SMART" id="SM00388">
    <property type="entry name" value="HisKA"/>
    <property type="match status" value="1"/>
</dbReference>
<evidence type="ECO:0000259" key="9">
    <source>
        <dbReference type="PROSITE" id="PS50113"/>
    </source>
</evidence>
<keyword evidence="5" id="KW-0418">Kinase</keyword>
<dbReference type="Pfam" id="PF08447">
    <property type="entry name" value="PAS_3"/>
    <property type="match status" value="2"/>
</dbReference>
<dbReference type="Gene3D" id="3.30.450.20">
    <property type="entry name" value="PAS domain"/>
    <property type="match status" value="5"/>
</dbReference>
<feature type="domain" description="PAC" evidence="9">
    <location>
        <begin position="644"/>
        <end position="696"/>
    </location>
</feature>
<dbReference type="InterPro" id="IPR013655">
    <property type="entry name" value="PAS_fold_3"/>
</dbReference>
<evidence type="ECO:0000313" key="10">
    <source>
        <dbReference type="EMBL" id="AFM22889.1"/>
    </source>
</evidence>
<dbReference type="SUPFAM" id="SSF55874">
    <property type="entry name" value="ATPase domain of HSP90 chaperone/DNA topoisomerase II/histidine kinase"/>
    <property type="match status" value="1"/>
</dbReference>
<evidence type="ECO:0000256" key="2">
    <source>
        <dbReference type="ARBA" id="ARBA00012438"/>
    </source>
</evidence>
<dbReference type="InterPro" id="IPR003594">
    <property type="entry name" value="HATPase_dom"/>
</dbReference>
<accession>I4BZZ8</accession>
<keyword evidence="3" id="KW-0597">Phosphoprotein</keyword>
<dbReference type="InterPro" id="IPR003661">
    <property type="entry name" value="HisK_dim/P_dom"/>
</dbReference>
<dbReference type="STRING" id="706587.Desti_0143"/>
<dbReference type="InterPro" id="IPR004358">
    <property type="entry name" value="Sig_transdc_His_kin-like_C"/>
</dbReference>
<feature type="domain" description="Histidine kinase" evidence="7">
    <location>
        <begin position="746"/>
        <end position="959"/>
    </location>
</feature>
<protein>
    <recommendedName>
        <fullName evidence="2">histidine kinase</fullName>
        <ecNumber evidence="2">2.7.13.3</ecNumber>
    </recommendedName>
</protein>
<feature type="domain" description="PAS" evidence="8">
    <location>
        <begin position="23"/>
        <end position="92"/>
    </location>
</feature>
<dbReference type="Pfam" id="PF02518">
    <property type="entry name" value="HATPase_c"/>
    <property type="match status" value="1"/>
</dbReference>
<dbReference type="SUPFAM" id="SSF47384">
    <property type="entry name" value="Homodimeric domain of signal transducing histidine kinase"/>
    <property type="match status" value="1"/>
</dbReference>
<dbReference type="Gene3D" id="1.10.287.130">
    <property type="match status" value="1"/>
</dbReference>
<dbReference type="Pfam" id="PF00989">
    <property type="entry name" value="PAS"/>
    <property type="match status" value="1"/>
</dbReference>
<evidence type="ECO:0000313" key="11">
    <source>
        <dbReference type="Proteomes" id="UP000006055"/>
    </source>
</evidence>
<dbReference type="InterPro" id="IPR013656">
    <property type="entry name" value="PAS_4"/>
</dbReference>
<dbReference type="InterPro" id="IPR000700">
    <property type="entry name" value="PAS-assoc_C"/>
</dbReference>
<dbReference type="PROSITE" id="PS50109">
    <property type="entry name" value="HIS_KIN"/>
    <property type="match status" value="1"/>
</dbReference>
<dbReference type="InterPro" id="IPR005467">
    <property type="entry name" value="His_kinase_dom"/>
</dbReference>
<comment type="catalytic activity">
    <reaction evidence="1">
        <text>ATP + protein L-histidine = ADP + protein N-phospho-L-histidine.</text>
        <dbReference type="EC" id="2.7.13.3"/>
    </reaction>
</comment>
<feature type="coiled-coil region" evidence="6">
    <location>
        <begin position="680"/>
        <end position="718"/>
    </location>
</feature>
<dbReference type="FunFam" id="3.30.565.10:FF:000006">
    <property type="entry name" value="Sensor histidine kinase WalK"/>
    <property type="match status" value="1"/>
</dbReference>
<dbReference type="RefSeq" id="WP_014808048.1">
    <property type="nucleotide sequence ID" value="NC_018025.1"/>
</dbReference>
<evidence type="ECO:0000256" key="4">
    <source>
        <dbReference type="ARBA" id="ARBA00022679"/>
    </source>
</evidence>
<dbReference type="SMART" id="SM00091">
    <property type="entry name" value="PAS"/>
    <property type="match status" value="4"/>
</dbReference>
<dbReference type="eggNOG" id="COG4191">
    <property type="taxonomic scope" value="Bacteria"/>
</dbReference>
<dbReference type="GO" id="GO:0006355">
    <property type="term" value="P:regulation of DNA-templated transcription"/>
    <property type="evidence" value="ECO:0007669"/>
    <property type="project" value="InterPro"/>
</dbReference>
<evidence type="ECO:0000259" key="7">
    <source>
        <dbReference type="PROSITE" id="PS50109"/>
    </source>
</evidence>
<dbReference type="InterPro" id="IPR013767">
    <property type="entry name" value="PAS_fold"/>
</dbReference>
<dbReference type="SMART" id="SM00387">
    <property type="entry name" value="HATPase_c"/>
    <property type="match status" value="1"/>
</dbReference>
<evidence type="ECO:0000256" key="3">
    <source>
        <dbReference type="ARBA" id="ARBA00022553"/>
    </source>
</evidence>
<dbReference type="InterPro" id="IPR035965">
    <property type="entry name" value="PAS-like_dom_sf"/>
</dbReference>
<dbReference type="NCBIfam" id="TIGR00229">
    <property type="entry name" value="sensory_box"/>
    <property type="match status" value="4"/>
</dbReference>
<keyword evidence="11" id="KW-1185">Reference proteome</keyword>
<dbReference type="Pfam" id="PF08448">
    <property type="entry name" value="PAS_4"/>
    <property type="match status" value="1"/>
</dbReference>